<keyword evidence="1" id="KW-1185">Reference proteome</keyword>
<name>A0A0M3IUD0_ASCLU</name>
<evidence type="ECO:0000313" key="1">
    <source>
        <dbReference type="Proteomes" id="UP000036681"/>
    </source>
</evidence>
<proteinExistence type="predicted"/>
<protein>
    <submittedName>
        <fullName evidence="2">Uncharacterized protein</fullName>
    </submittedName>
</protein>
<dbReference type="WBParaSite" id="ALUE_0002235801-mRNA-1">
    <property type="protein sequence ID" value="ALUE_0002235801-mRNA-1"/>
    <property type="gene ID" value="ALUE_0002235801"/>
</dbReference>
<organism evidence="1 2">
    <name type="scientific">Ascaris lumbricoides</name>
    <name type="common">Giant roundworm</name>
    <dbReference type="NCBI Taxonomy" id="6252"/>
    <lineage>
        <taxon>Eukaryota</taxon>
        <taxon>Metazoa</taxon>
        <taxon>Ecdysozoa</taxon>
        <taxon>Nematoda</taxon>
        <taxon>Chromadorea</taxon>
        <taxon>Rhabditida</taxon>
        <taxon>Spirurina</taxon>
        <taxon>Ascaridomorpha</taxon>
        <taxon>Ascaridoidea</taxon>
        <taxon>Ascarididae</taxon>
        <taxon>Ascaris</taxon>
    </lineage>
</organism>
<evidence type="ECO:0000313" key="2">
    <source>
        <dbReference type="WBParaSite" id="ALUE_0002235801-mRNA-1"/>
    </source>
</evidence>
<accession>A0A0M3IUD0</accession>
<dbReference type="AlphaFoldDB" id="A0A0M3IUD0"/>
<dbReference type="Proteomes" id="UP000036681">
    <property type="component" value="Unplaced"/>
</dbReference>
<reference evidence="2" key="1">
    <citation type="submission" date="2017-02" db="UniProtKB">
        <authorList>
            <consortium name="WormBaseParasite"/>
        </authorList>
    </citation>
    <scope>IDENTIFICATION</scope>
</reference>
<sequence length="46" mass="5551">MYSLVNSMKNHRQHHLANFSMNLMLIHTCQKIRLVKFHMVISGHFR</sequence>